<dbReference type="CDD" id="cd08475">
    <property type="entry name" value="PBP2_CrgA_like_6"/>
    <property type="match status" value="1"/>
</dbReference>
<dbReference type="PANTHER" id="PTHR30537">
    <property type="entry name" value="HTH-TYPE TRANSCRIPTIONAL REGULATOR"/>
    <property type="match status" value="1"/>
</dbReference>
<keyword evidence="4" id="KW-0804">Transcription</keyword>
<name>A0ABW1VUI5_9GAMM</name>
<dbReference type="RefSeq" id="WP_212709666.1">
    <property type="nucleotide sequence ID" value="NZ_BAAAFW010000004.1"/>
</dbReference>
<dbReference type="SUPFAM" id="SSF46785">
    <property type="entry name" value="Winged helix' DNA-binding domain"/>
    <property type="match status" value="1"/>
</dbReference>
<evidence type="ECO:0000313" key="7">
    <source>
        <dbReference type="Proteomes" id="UP001596215"/>
    </source>
</evidence>
<evidence type="ECO:0000256" key="1">
    <source>
        <dbReference type="ARBA" id="ARBA00009437"/>
    </source>
</evidence>
<accession>A0ABW1VUI5</accession>
<dbReference type="InterPro" id="IPR000847">
    <property type="entry name" value="LysR_HTH_N"/>
</dbReference>
<protein>
    <submittedName>
        <fullName evidence="6">LysR substrate-binding domain-containing protein</fullName>
    </submittedName>
</protein>
<comment type="similarity">
    <text evidence="1">Belongs to the LysR transcriptional regulatory family.</text>
</comment>
<gene>
    <name evidence="6" type="ORF">ACFP73_16205</name>
</gene>
<reference evidence="7" key="1">
    <citation type="journal article" date="2019" name="Int. J. Syst. Evol. Microbiol.">
        <title>The Global Catalogue of Microorganisms (GCM) 10K type strain sequencing project: providing services to taxonomists for standard genome sequencing and annotation.</title>
        <authorList>
            <consortium name="The Broad Institute Genomics Platform"/>
            <consortium name="The Broad Institute Genome Sequencing Center for Infectious Disease"/>
            <person name="Wu L."/>
            <person name="Ma J."/>
        </authorList>
    </citation>
    <scope>NUCLEOTIDE SEQUENCE [LARGE SCALE GENOMIC DNA]</scope>
    <source>
        <strain evidence="7">CGMCC 4.1530</strain>
    </source>
</reference>
<evidence type="ECO:0000313" key="6">
    <source>
        <dbReference type="EMBL" id="MFC6363600.1"/>
    </source>
</evidence>
<dbReference type="Gene3D" id="3.40.190.290">
    <property type="match status" value="1"/>
</dbReference>
<organism evidence="6 7">
    <name type="scientific">Tatumella punctata</name>
    <dbReference type="NCBI Taxonomy" id="399969"/>
    <lineage>
        <taxon>Bacteria</taxon>
        <taxon>Pseudomonadati</taxon>
        <taxon>Pseudomonadota</taxon>
        <taxon>Gammaproteobacteria</taxon>
        <taxon>Enterobacterales</taxon>
        <taxon>Erwiniaceae</taxon>
        <taxon>Tatumella</taxon>
    </lineage>
</organism>
<dbReference type="Pfam" id="PF03466">
    <property type="entry name" value="LysR_substrate"/>
    <property type="match status" value="1"/>
</dbReference>
<dbReference type="Proteomes" id="UP001596215">
    <property type="component" value="Unassembled WGS sequence"/>
</dbReference>
<feature type="domain" description="HTH lysR-type" evidence="5">
    <location>
        <begin position="12"/>
        <end position="62"/>
    </location>
</feature>
<dbReference type="Pfam" id="PF00126">
    <property type="entry name" value="HTH_1"/>
    <property type="match status" value="1"/>
</dbReference>
<keyword evidence="2" id="KW-0805">Transcription regulation</keyword>
<evidence type="ECO:0000256" key="2">
    <source>
        <dbReference type="ARBA" id="ARBA00023015"/>
    </source>
</evidence>
<dbReference type="InterPro" id="IPR036388">
    <property type="entry name" value="WH-like_DNA-bd_sf"/>
</dbReference>
<dbReference type="InterPro" id="IPR005119">
    <property type="entry name" value="LysR_subst-bd"/>
</dbReference>
<keyword evidence="3" id="KW-0238">DNA-binding</keyword>
<dbReference type="InterPro" id="IPR036390">
    <property type="entry name" value="WH_DNA-bd_sf"/>
</dbReference>
<dbReference type="SUPFAM" id="SSF53850">
    <property type="entry name" value="Periplasmic binding protein-like II"/>
    <property type="match status" value="1"/>
</dbReference>
<sequence length="303" mass="33413">MRNTEHLGGVTAFVTTAQLGSFTAASERLGLTKSAVGKSVSRLENRLGLKLFLRSTRRLSLTPEGERFLQSCQNALDILQQAEAELTSHIARPAGRLRVDLPAAFGRQRILPLLLTIIRRYPELTLTVTFSERFVDPIEEGIDLVIRIGELADSSGLVARRLTTQKLVICAAADYLAQYGEPVTPQELNRHHCITGFRRHQPLSWLLKHPDGEISRYTPPATHEFADGDGMLSAVLAGCGISQLPLWLVGRHLKSGELKEVLNGYSGGEIPVSILWPKNRQLLPKIRYVADELLQAAADGLLD</sequence>
<dbReference type="InterPro" id="IPR058163">
    <property type="entry name" value="LysR-type_TF_proteobact-type"/>
</dbReference>
<keyword evidence="7" id="KW-1185">Reference proteome</keyword>
<dbReference type="PANTHER" id="PTHR30537:SF5">
    <property type="entry name" value="HTH-TYPE TRANSCRIPTIONAL ACTIVATOR TTDR-RELATED"/>
    <property type="match status" value="1"/>
</dbReference>
<evidence type="ECO:0000259" key="5">
    <source>
        <dbReference type="PROSITE" id="PS50931"/>
    </source>
</evidence>
<evidence type="ECO:0000256" key="3">
    <source>
        <dbReference type="ARBA" id="ARBA00023125"/>
    </source>
</evidence>
<comment type="caution">
    <text evidence="6">The sequence shown here is derived from an EMBL/GenBank/DDBJ whole genome shotgun (WGS) entry which is preliminary data.</text>
</comment>
<dbReference type="PROSITE" id="PS50931">
    <property type="entry name" value="HTH_LYSR"/>
    <property type="match status" value="1"/>
</dbReference>
<evidence type="ECO:0000256" key="4">
    <source>
        <dbReference type="ARBA" id="ARBA00023163"/>
    </source>
</evidence>
<dbReference type="PRINTS" id="PR00039">
    <property type="entry name" value="HTHLYSR"/>
</dbReference>
<proteinExistence type="inferred from homology"/>
<dbReference type="EMBL" id="JBHSUC010000038">
    <property type="protein sequence ID" value="MFC6363600.1"/>
    <property type="molecule type" value="Genomic_DNA"/>
</dbReference>
<dbReference type="Gene3D" id="1.10.10.10">
    <property type="entry name" value="Winged helix-like DNA-binding domain superfamily/Winged helix DNA-binding domain"/>
    <property type="match status" value="1"/>
</dbReference>